<dbReference type="Gene3D" id="3.40.50.1820">
    <property type="entry name" value="alpha/beta hydrolase"/>
    <property type="match status" value="1"/>
</dbReference>
<organism evidence="2 3">
    <name type="scientific">Tritrichomonas musculus</name>
    <dbReference type="NCBI Taxonomy" id="1915356"/>
    <lineage>
        <taxon>Eukaryota</taxon>
        <taxon>Metamonada</taxon>
        <taxon>Parabasalia</taxon>
        <taxon>Tritrichomonadida</taxon>
        <taxon>Tritrichomonadidae</taxon>
        <taxon>Tritrichomonas</taxon>
    </lineage>
</organism>
<evidence type="ECO:0000259" key="1">
    <source>
        <dbReference type="Pfam" id="PF01764"/>
    </source>
</evidence>
<feature type="domain" description="Fungal lipase-type" evidence="1">
    <location>
        <begin position="51"/>
        <end position="206"/>
    </location>
</feature>
<reference evidence="2 3" key="1">
    <citation type="submission" date="2024-04" db="EMBL/GenBank/DDBJ databases">
        <title>Tritrichomonas musculus Genome.</title>
        <authorList>
            <person name="Alves-Ferreira E."/>
            <person name="Grigg M."/>
            <person name="Lorenzi H."/>
            <person name="Galac M."/>
        </authorList>
    </citation>
    <scope>NUCLEOTIDE SEQUENCE [LARGE SCALE GENOMIC DNA]</scope>
    <source>
        <strain evidence="2 3">EAF2021</strain>
    </source>
</reference>
<dbReference type="Proteomes" id="UP001470230">
    <property type="component" value="Unassembled WGS sequence"/>
</dbReference>
<gene>
    <name evidence="2" type="ORF">M9Y10_013024</name>
</gene>
<proteinExistence type="predicted"/>
<dbReference type="InterPro" id="IPR002921">
    <property type="entry name" value="Fungal_lipase-type"/>
</dbReference>
<evidence type="ECO:0000313" key="2">
    <source>
        <dbReference type="EMBL" id="KAK8857925.1"/>
    </source>
</evidence>
<evidence type="ECO:0000313" key="3">
    <source>
        <dbReference type="Proteomes" id="UP001470230"/>
    </source>
</evidence>
<sequence length="366" mass="41302">MNITLVLTCLKLSSLIYNETKVLDKFSLINSYEENSEHPKFLIAKKNEDIFVVIRGEASLVDLETIIDFMPVNLKSNSRISNFPPEFSGSFVTSSILKSAHNIIKEIEPEIINCSGKIIFTGHSYGGSVAAMAATLIRLNTANNKSQNQINENVNARTKKNSYNIRTFAITFGSYPCISPDLFQFTKKFVTGIVVNHDVFPSMNPKNINNILDSIVQRGISQAKKGAAKVTMLFAQICQYFVNESKKNLKIDISRKSLEMTLKLVKTAPKAANIKMINAGIVYHIFDEVDASKPNKKKFSNLFKVRDDSDVMDHFENDKNIDITQFDEDVEYGSLLELLSGISDHYITSYRNVIEKSQNVKFPYYI</sequence>
<dbReference type="PANTHER" id="PTHR46023:SF6">
    <property type="entry name" value="LIPASE CLASS 3 FAMILY PROTEIN"/>
    <property type="match status" value="1"/>
</dbReference>
<dbReference type="PANTHER" id="PTHR46023">
    <property type="entry name" value="LIPASE CLASS 3 PROTEIN-LIKE"/>
    <property type="match status" value="1"/>
</dbReference>
<dbReference type="Pfam" id="PF01764">
    <property type="entry name" value="Lipase_3"/>
    <property type="match status" value="1"/>
</dbReference>
<dbReference type="SUPFAM" id="SSF53474">
    <property type="entry name" value="alpha/beta-Hydrolases"/>
    <property type="match status" value="1"/>
</dbReference>
<dbReference type="InterPro" id="IPR029058">
    <property type="entry name" value="AB_hydrolase_fold"/>
</dbReference>
<comment type="caution">
    <text evidence="2">The sequence shown here is derived from an EMBL/GenBank/DDBJ whole genome shotgun (WGS) entry which is preliminary data.</text>
</comment>
<name>A0ABR2I684_9EUKA</name>
<dbReference type="EMBL" id="JAPFFF010000019">
    <property type="protein sequence ID" value="KAK8857925.1"/>
    <property type="molecule type" value="Genomic_DNA"/>
</dbReference>
<keyword evidence="3" id="KW-1185">Reference proteome</keyword>
<protein>
    <recommendedName>
        <fullName evidence="1">Fungal lipase-type domain-containing protein</fullName>
    </recommendedName>
</protein>
<accession>A0ABR2I684</accession>